<dbReference type="EMBL" id="QHJG01000013">
    <property type="protein sequence ID" value="PWY55956.1"/>
    <property type="molecule type" value="Genomic_DNA"/>
</dbReference>
<protein>
    <submittedName>
        <fullName evidence="1">Uncharacterized protein</fullName>
    </submittedName>
</protein>
<organism evidence="1 2">
    <name type="scientific">Legionella qingyii</name>
    <dbReference type="NCBI Taxonomy" id="2184757"/>
    <lineage>
        <taxon>Bacteria</taxon>
        <taxon>Pseudomonadati</taxon>
        <taxon>Pseudomonadota</taxon>
        <taxon>Gammaproteobacteria</taxon>
        <taxon>Legionellales</taxon>
        <taxon>Legionellaceae</taxon>
        <taxon>Legionella</taxon>
    </lineage>
</organism>
<name>A0A317U559_9GAMM</name>
<dbReference type="Proteomes" id="UP000247152">
    <property type="component" value="Unassembled WGS sequence"/>
</dbReference>
<reference evidence="1 2" key="1">
    <citation type="submission" date="2018-05" db="EMBL/GenBank/DDBJ databases">
        <title>Legionella qingyii sp.nov., whole genome shotgun sequence.</title>
        <authorList>
            <person name="Wu H."/>
            <person name="Zhu Q."/>
            <person name="Hu C."/>
        </authorList>
    </citation>
    <scope>NUCLEOTIDE SEQUENCE [LARGE SCALE GENOMIC DNA]</scope>
    <source>
        <strain evidence="1 2">HEB18</strain>
    </source>
</reference>
<accession>A0A317U559</accession>
<evidence type="ECO:0000313" key="2">
    <source>
        <dbReference type="Proteomes" id="UP000247152"/>
    </source>
</evidence>
<sequence length="100" mass="11016">MHVIIGVPYKTGVLISVIAVVQSNVQGLVLGSIAFSCVVVQRVLGKVNVEIIKNGMGLDMQRAMMREVDCDMGKQHSISQGYKQIIGPKNAKVRLERFIY</sequence>
<comment type="caution">
    <text evidence="1">The sequence shown here is derived from an EMBL/GenBank/DDBJ whole genome shotgun (WGS) entry which is preliminary data.</text>
</comment>
<gene>
    <name evidence="1" type="ORF">DGG96_09485</name>
</gene>
<evidence type="ECO:0000313" key="1">
    <source>
        <dbReference type="EMBL" id="PWY55956.1"/>
    </source>
</evidence>
<proteinExistence type="predicted"/>
<dbReference type="AlphaFoldDB" id="A0A317U559"/>